<sequence>MYSPRSEGYDQFVVECDTHQKVVWPCGAAMWNRSVNLFRVLLVLSSTVLLLVCCYDAENVSLEHEPTATFEVEIVEGKRLRLHHDGPMCNPAWRHNGRPVSSSRCKVSHGELIFPAVSRNDAGRYDLWSGDGKAHGTSRLIFSAFVRVVPDTERIVLREPETRNAPPRMVEPIVHRYRERWWTDCFCSGVTERCKMAPNLYRARVTFNLTNAATVRNRTTPFDSTPSSYLQIPGAVFENLITAYGGYLRFPLTEECYTDRSKPCLVITHKRFVHRAIAFYLPRQHDQRPVQVPMTEPNWKLLTLAREDEHDPNRMRPMELDKFNFLRVLTNIGTIYIRGGLRARSDGNELSVDVASRTDEGLGTVTTVEQCDCHEGYVGLSCERCDTDYLPLYGTVREDGVCIHLLDVWESSKRKYGIS</sequence>
<dbReference type="STRING" id="69004.A0A182R0B5"/>
<evidence type="ECO:0000313" key="6">
    <source>
        <dbReference type="EnsemblMetazoa" id="AFAF020439-PA"/>
    </source>
</evidence>
<evidence type="ECO:0000256" key="3">
    <source>
        <dbReference type="ARBA" id="ARBA00023157"/>
    </source>
</evidence>
<evidence type="ECO:0000256" key="1">
    <source>
        <dbReference type="ARBA" id="ARBA00022729"/>
    </source>
</evidence>
<dbReference type="AlphaFoldDB" id="A0A182R0B5"/>
<reference evidence="6" key="2">
    <citation type="submission" date="2020-05" db="UniProtKB">
        <authorList>
            <consortium name="EnsemblMetazoa"/>
        </authorList>
    </citation>
    <scope>IDENTIFICATION</scope>
    <source>
        <strain evidence="6">FAR1</strain>
    </source>
</reference>
<feature type="domain" description="Laminin IV type A" evidence="5">
    <location>
        <begin position="176"/>
        <end position="370"/>
    </location>
</feature>
<keyword evidence="7" id="KW-1185">Reference proteome</keyword>
<protein>
    <recommendedName>
        <fullName evidence="5">Laminin IV type A domain-containing protein</fullName>
    </recommendedName>
</protein>
<dbReference type="InterPro" id="IPR013783">
    <property type="entry name" value="Ig-like_fold"/>
</dbReference>
<evidence type="ECO:0000259" key="5">
    <source>
        <dbReference type="PROSITE" id="PS51115"/>
    </source>
</evidence>
<dbReference type="Proteomes" id="UP000075886">
    <property type="component" value="Unassembled WGS sequence"/>
</dbReference>
<dbReference type="Pfam" id="PF00052">
    <property type="entry name" value="Laminin_B"/>
    <property type="match status" value="1"/>
</dbReference>
<keyword evidence="3" id="KW-1015">Disulfide bond</keyword>
<accession>A0A182R0B5</accession>
<evidence type="ECO:0000256" key="2">
    <source>
        <dbReference type="ARBA" id="ARBA00022737"/>
    </source>
</evidence>
<dbReference type="PROSITE" id="PS51115">
    <property type="entry name" value="LAMININ_IVA"/>
    <property type="match status" value="1"/>
</dbReference>
<dbReference type="EMBL" id="AXCN02002050">
    <property type="status" value="NOT_ANNOTATED_CDS"/>
    <property type="molecule type" value="Genomic_DNA"/>
</dbReference>
<keyword evidence="2" id="KW-0677">Repeat</keyword>
<keyword evidence="1" id="KW-0732">Signal</keyword>
<name>A0A182R0B5_9DIPT</name>
<evidence type="ECO:0000256" key="4">
    <source>
        <dbReference type="ARBA" id="ARBA00023180"/>
    </source>
</evidence>
<dbReference type="InterPro" id="IPR000034">
    <property type="entry name" value="Laminin_IV"/>
</dbReference>
<evidence type="ECO:0000313" key="7">
    <source>
        <dbReference type="Proteomes" id="UP000075886"/>
    </source>
</evidence>
<keyword evidence="4" id="KW-0325">Glycoprotein</keyword>
<dbReference type="Gene3D" id="2.60.40.10">
    <property type="entry name" value="Immunoglobulins"/>
    <property type="match status" value="1"/>
</dbReference>
<reference evidence="7" key="1">
    <citation type="submission" date="2014-01" db="EMBL/GenBank/DDBJ databases">
        <title>The Genome Sequence of Anopheles farauti FAR1 (V2).</title>
        <authorList>
            <consortium name="The Broad Institute Genomics Platform"/>
            <person name="Neafsey D.E."/>
            <person name="Besansky N."/>
            <person name="Howell P."/>
            <person name="Walton C."/>
            <person name="Young S.K."/>
            <person name="Zeng Q."/>
            <person name="Gargeya S."/>
            <person name="Fitzgerald M."/>
            <person name="Haas B."/>
            <person name="Abouelleil A."/>
            <person name="Allen A.W."/>
            <person name="Alvarado L."/>
            <person name="Arachchi H.M."/>
            <person name="Berlin A.M."/>
            <person name="Chapman S.B."/>
            <person name="Gainer-Dewar J."/>
            <person name="Goldberg J."/>
            <person name="Griggs A."/>
            <person name="Gujja S."/>
            <person name="Hansen M."/>
            <person name="Howarth C."/>
            <person name="Imamovic A."/>
            <person name="Ireland A."/>
            <person name="Larimer J."/>
            <person name="McCowan C."/>
            <person name="Murphy C."/>
            <person name="Pearson M."/>
            <person name="Poon T.W."/>
            <person name="Priest M."/>
            <person name="Roberts A."/>
            <person name="Saif S."/>
            <person name="Shea T."/>
            <person name="Sisk P."/>
            <person name="Sykes S."/>
            <person name="Wortman J."/>
            <person name="Nusbaum C."/>
            <person name="Birren B."/>
        </authorList>
    </citation>
    <scope>NUCLEOTIDE SEQUENCE [LARGE SCALE GENOMIC DNA]</scope>
    <source>
        <strain evidence="7">FAR1</strain>
    </source>
</reference>
<dbReference type="EnsemblMetazoa" id="AFAF020439-RA">
    <property type="protein sequence ID" value="AFAF020439-PA"/>
    <property type="gene ID" value="AFAF020439"/>
</dbReference>
<proteinExistence type="predicted"/>
<organism evidence="6 7">
    <name type="scientific">Anopheles farauti</name>
    <dbReference type="NCBI Taxonomy" id="69004"/>
    <lineage>
        <taxon>Eukaryota</taxon>
        <taxon>Metazoa</taxon>
        <taxon>Ecdysozoa</taxon>
        <taxon>Arthropoda</taxon>
        <taxon>Hexapoda</taxon>
        <taxon>Insecta</taxon>
        <taxon>Pterygota</taxon>
        <taxon>Neoptera</taxon>
        <taxon>Endopterygota</taxon>
        <taxon>Diptera</taxon>
        <taxon>Nematocera</taxon>
        <taxon>Culicoidea</taxon>
        <taxon>Culicidae</taxon>
        <taxon>Anophelinae</taxon>
        <taxon>Anopheles</taxon>
    </lineage>
</organism>
<dbReference type="VEuPathDB" id="VectorBase:AFAF020439"/>